<comment type="caution">
    <text evidence="1">The sequence shown here is derived from an EMBL/GenBank/DDBJ whole genome shotgun (WGS) entry which is preliminary data.</text>
</comment>
<dbReference type="AlphaFoldDB" id="A0A951U7H9"/>
<dbReference type="EMBL" id="JAHHIF010000001">
    <property type="protein sequence ID" value="MBW4542849.1"/>
    <property type="molecule type" value="Genomic_DNA"/>
</dbReference>
<protein>
    <submittedName>
        <fullName evidence="1">DUF760 domain-containing protein</fullName>
    </submittedName>
</protein>
<proteinExistence type="predicted"/>
<dbReference type="Proteomes" id="UP000753908">
    <property type="component" value="Unassembled WGS sequence"/>
</dbReference>
<dbReference type="PANTHER" id="PTHR33598:SF2">
    <property type="entry name" value="MAR-BINDING FILAMENT-LIKE PROTEIN"/>
    <property type="match status" value="1"/>
</dbReference>
<organism evidence="1 2">
    <name type="scientific">Symplocastrum torsivum CPER-KK1</name>
    <dbReference type="NCBI Taxonomy" id="450513"/>
    <lineage>
        <taxon>Bacteria</taxon>
        <taxon>Bacillati</taxon>
        <taxon>Cyanobacteriota</taxon>
        <taxon>Cyanophyceae</taxon>
        <taxon>Oscillatoriophycideae</taxon>
        <taxon>Oscillatoriales</taxon>
        <taxon>Microcoleaceae</taxon>
        <taxon>Symplocastrum</taxon>
    </lineage>
</organism>
<accession>A0A951U7H9</accession>
<name>A0A951U7H9_9CYAN</name>
<reference evidence="1" key="1">
    <citation type="submission" date="2021-05" db="EMBL/GenBank/DDBJ databases">
        <authorList>
            <person name="Pietrasiak N."/>
            <person name="Ward R."/>
            <person name="Stajich J.E."/>
            <person name="Kurbessoian T."/>
        </authorList>
    </citation>
    <scope>NUCLEOTIDE SEQUENCE</scope>
    <source>
        <strain evidence="1">CPER-KK1</strain>
    </source>
</reference>
<evidence type="ECO:0000313" key="2">
    <source>
        <dbReference type="Proteomes" id="UP000753908"/>
    </source>
</evidence>
<dbReference type="Pfam" id="PF05542">
    <property type="entry name" value="DUF760"/>
    <property type="match status" value="1"/>
</dbReference>
<gene>
    <name evidence="1" type="ORF">KME25_00125</name>
</gene>
<dbReference type="InterPro" id="IPR008479">
    <property type="entry name" value="DUF760"/>
</dbReference>
<evidence type="ECO:0000313" key="1">
    <source>
        <dbReference type="EMBL" id="MBW4542849.1"/>
    </source>
</evidence>
<sequence length="116" mass="12786">MNNLSNRVPESFGSESEGGNQLWQYVQSLNPDTVAQLSKPDPQVVQVIERNIVGMLGTLPSEHFDVDITTSREHLGRLLASAMINGYFLHNAQQRMAFEKSLQVAAATNESGAKEQ</sequence>
<dbReference type="PANTHER" id="PTHR33598">
    <property type="entry name" value="OS02G0833400 PROTEIN"/>
    <property type="match status" value="1"/>
</dbReference>
<reference evidence="1" key="2">
    <citation type="journal article" date="2022" name="Microbiol. Resour. Announc.">
        <title>Metagenome Sequencing to Explore Phylogenomics of Terrestrial Cyanobacteria.</title>
        <authorList>
            <person name="Ward R.D."/>
            <person name="Stajich J.E."/>
            <person name="Johansen J.R."/>
            <person name="Huntemann M."/>
            <person name="Clum A."/>
            <person name="Foster B."/>
            <person name="Foster B."/>
            <person name="Roux S."/>
            <person name="Palaniappan K."/>
            <person name="Varghese N."/>
            <person name="Mukherjee S."/>
            <person name="Reddy T.B.K."/>
            <person name="Daum C."/>
            <person name="Copeland A."/>
            <person name="Chen I.A."/>
            <person name="Ivanova N.N."/>
            <person name="Kyrpides N.C."/>
            <person name="Shapiro N."/>
            <person name="Eloe-Fadrosh E.A."/>
            <person name="Pietrasiak N."/>
        </authorList>
    </citation>
    <scope>NUCLEOTIDE SEQUENCE</scope>
    <source>
        <strain evidence="1">CPER-KK1</strain>
    </source>
</reference>